<feature type="non-terminal residue" evidence="1">
    <location>
        <position position="1"/>
    </location>
</feature>
<evidence type="ECO:0000313" key="2">
    <source>
        <dbReference type="Proteomes" id="UP001204061"/>
    </source>
</evidence>
<comment type="caution">
    <text evidence="1">The sequence shown here is derived from an EMBL/GenBank/DDBJ whole genome shotgun (WGS) entry which is preliminary data.</text>
</comment>
<dbReference type="Proteomes" id="UP001204061">
    <property type="component" value="Unassembled WGS sequence"/>
</dbReference>
<protein>
    <submittedName>
        <fullName evidence="1">HD family phosphohydrolase</fullName>
    </submittedName>
</protein>
<reference evidence="1" key="1">
    <citation type="submission" date="2022-08" db="EMBL/GenBank/DDBJ databases">
        <title>A global survey of hypervirulent Aeromonas hydrophila identified this emerging pathogen in farmed fish in the lower Mekong River basin.</title>
        <authorList>
            <person name="Xu T."/>
            <person name="Rasmussen-Ivey C.R."/>
            <person name="Moen F.S."/>
            <person name="Fernandez Bravo A."/>
            <person name="Lamy B."/>
            <person name="Beaz-Hidalgo R."/>
            <person name="Khan C.D."/>
            <person name="Castro Escarpulli G."/>
            <person name="Yasin I.S.M."/>
            <person name="Figueras M.J."/>
            <person name="Azzam Sayuti M."/>
            <person name="Karim M.M."/>
            <person name="Alam K.M."/>
            <person name="Le T.T.T."/>
            <person name="Thao N.H.P."/>
            <person name="Addo S."/>
            <person name="Duodu S."/>
            <person name="Ali S."/>
            <person name="Mey S."/>
            <person name="Somony T."/>
            <person name="Liles M.R."/>
        </authorList>
    </citation>
    <scope>NUCLEOTIDE SEQUENCE</scope>
    <source>
        <strain evidence="1">0.14</strain>
    </source>
</reference>
<name>A0AAW5MKE5_AERVE</name>
<gene>
    <name evidence="1" type="ORF">NS965_21280</name>
</gene>
<dbReference type="EMBL" id="JANLFC010000089">
    <property type="protein sequence ID" value="MCR4450920.1"/>
    <property type="molecule type" value="Genomic_DNA"/>
</dbReference>
<evidence type="ECO:0000313" key="1">
    <source>
        <dbReference type="EMBL" id="MCR4450920.1"/>
    </source>
</evidence>
<proteinExistence type="predicted"/>
<dbReference type="AlphaFoldDB" id="A0AAW5MKE5"/>
<sequence>ASRLLYPAVLVYDPRIPRQEAAIIDLDAAGLTIAKVIQPKRLPPAVFEYLNPRTRISYYFEHGKP</sequence>
<organism evidence="1 2">
    <name type="scientific">Aeromonas veronii</name>
    <dbReference type="NCBI Taxonomy" id="654"/>
    <lineage>
        <taxon>Bacteria</taxon>
        <taxon>Pseudomonadati</taxon>
        <taxon>Pseudomonadota</taxon>
        <taxon>Gammaproteobacteria</taxon>
        <taxon>Aeromonadales</taxon>
        <taxon>Aeromonadaceae</taxon>
        <taxon>Aeromonas</taxon>
    </lineage>
</organism>
<accession>A0AAW5MKE5</accession>